<name>A0A1G6YX76_9GAMM</name>
<sequence>MIIEIREVGFVNKGAELMLHAVVQKLRERYPDAILTMAPSYGGSDDTYKKMRDLNLHPKVWLWRKGFDFGKFIEFFPRRKFLKQYGLVFTDEIDVVIDAAGFAYSDQWGTKNSRELSISSAKWKKNGTKLIMLPQAFGPFEKDNIGKYVKRWTKNADLIFARELDSYNYITDLVGNKDKIRCFPDFTNLVEGVVPEGYDSSNKRIALVPNYRMIDKTSKAESKAYLPFLIRCAKYLMEQGMQPFILVHEGAKDQMLAEKISEAVGGIPIVKEANPIYIKGILGTCDATIGSRFHGLVSALSQGVPSLATGWSHKYSRLFENYDFKEGIVTVLDSDEILEEKIDLLIKPVTAKKLRKHLQKESNRLKALSEEMWSLVFVEIDKI</sequence>
<dbReference type="EMBL" id="BSOK01000007">
    <property type="protein sequence ID" value="GLR28022.1"/>
    <property type="molecule type" value="Genomic_DNA"/>
</dbReference>
<organism evidence="3 4">
    <name type="scientific">Psychrobacter pacificensis</name>
    <dbReference type="NCBI Taxonomy" id="112002"/>
    <lineage>
        <taxon>Bacteria</taxon>
        <taxon>Pseudomonadati</taxon>
        <taxon>Pseudomonadota</taxon>
        <taxon>Gammaproteobacteria</taxon>
        <taxon>Moraxellales</taxon>
        <taxon>Moraxellaceae</taxon>
        <taxon>Psychrobacter</taxon>
    </lineage>
</organism>
<evidence type="ECO:0000313" key="3">
    <source>
        <dbReference type="EMBL" id="SDD95114.1"/>
    </source>
</evidence>
<gene>
    <name evidence="2" type="ORF">GCM10007915_02600</name>
    <name evidence="3" type="ORF">SAMN05660405_01847</name>
</gene>
<accession>A0A1G6YX76</accession>
<reference evidence="2" key="4">
    <citation type="submission" date="2023-01" db="EMBL/GenBank/DDBJ databases">
        <title>Draft genome sequence of Psychrobacter pacificensis strain NBRC 103191.</title>
        <authorList>
            <person name="Sun Q."/>
            <person name="Mori K."/>
        </authorList>
    </citation>
    <scope>NUCLEOTIDE SEQUENCE</scope>
    <source>
        <strain evidence="2">NBRC 103191</strain>
    </source>
</reference>
<protein>
    <submittedName>
        <fullName evidence="3">Colanic acid/amylovoran biosynthesis protein</fullName>
    </submittedName>
</protein>
<dbReference type="RefSeq" id="WP_093070638.1">
    <property type="nucleotide sequence ID" value="NZ_BSOK01000007.1"/>
</dbReference>
<dbReference type="EMBL" id="FNAL01000014">
    <property type="protein sequence ID" value="SDD95114.1"/>
    <property type="molecule type" value="Genomic_DNA"/>
</dbReference>
<evidence type="ECO:0000313" key="2">
    <source>
        <dbReference type="EMBL" id="GLR28022.1"/>
    </source>
</evidence>
<dbReference type="InterPro" id="IPR007345">
    <property type="entry name" value="Polysacch_pyruvyl_Trfase"/>
</dbReference>
<dbReference type="PANTHER" id="PTHR36836">
    <property type="entry name" value="COLANIC ACID BIOSYNTHESIS PROTEIN WCAK"/>
    <property type="match status" value="1"/>
</dbReference>
<proteinExistence type="predicted"/>
<keyword evidence="5" id="KW-1185">Reference proteome</keyword>
<dbReference type="Proteomes" id="UP000198501">
    <property type="component" value="Unassembled WGS sequence"/>
</dbReference>
<dbReference type="PANTHER" id="PTHR36836:SF1">
    <property type="entry name" value="COLANIC ACID BIOSYNTHESIS PROTEIN WCAK"/>
    <property type="match status" value="1"/>
</dbReference>
<reference evidence="3 4" key="2">
    <citation type="submission" date="2016-10" db="EMBL/GenBank/DDBJ databases">
        <authorList>
            <person name="de Groot N.N."/>
        </authorList>
    </citation>
    <scope>NUCLEOTIDE SEQUENCE [LARGE SCALE GENOMIC DNA]</scope>
    <source>
        <strain evidence="3 4">DSM 23406</strain>
    </source>
</reference>
<dbReference type="Pfam" id="PF04230">
    <property type="entry name" value="PS_pyruv_trans"/>
    <property type="match status" value="1"/>
</dbReference>
<evidence type="ECO:0000313" key="4">
    <source>
        <dbReference type="Proteomes" id="UP000198501"/>
    </source>
</evidence>
<evidence type="ECO:0000313" key="5">
    <source>
        <dbReference type="Proteomes" id="UP001156645"/>
    </source>
</evidence>
<evidence type="ECO:0000259" key="1">
    <source>
        <dbReference type="Pfam" id="PF04230"/>
    </source>
</evidence>
<reference evidence="5" key="3">
    <citation type="journal article" date="2019" name="Int. J. Syst. Evol. Microbiol.">
        <title>The Global Catalogue of Microorganisms (GCM) 10K type strain sequencing project: providing services to taxonomists for standard genome sequencing and annotation.</title>
        <authorList>
            <consortium name="The Broad Institute Genomics Platform"/>
            <consortium name="The Broad Institute Genome Sequencing Center for Infectious Disease"/>
            <person name="Wu L."/>
            <person name="Ma J."/>
        </authorList>
    </citation>
    <scope>NUCLEOTIDE SEQUENCE [LARGE SCALE GENOMIC DNA]</scope>
    <source>
        <strain evidence="5">NBRC 103191</strain>
    </source>
</reference>
<reference evidence="2" key="1">
    <citation type="journal article" date="2014" name="Int. J. Syst. Evol. Microbiol.">
        <title>Complete genome of a new Firmicutes species belonging to the dominant human colonic microbiota ('Ruminococcus bicirculans') reveals two chromosomes and a selective capacity to utilize plant glucans.</title>
        <authorList>
            <consortium name="NISC Comparative Sequencing Program"/>
            <person name="Wegmann U."/>
            <person name="Louis P."/>
            <person name="Goesmann A."/>
            <person name="Henrissat B."/>
            <person name="Duncan S.H."/>
            <person name="Flint H.J."/>
        </authorList>
    </citation>
    <scope>NUCLEOTIDE SEQUENCE</scope>
    <source>
        <strain evidence="2">NBRC 103191</strain>
    </source>
</reference>
<feature type="domain" description="Polysaccharide pyruvyl transferase" evidence="1">
    <location>
        <begin position="12"/>
        <end position="313"/>
    </location>
</feature>
<dbReference type="Proteomes" id="UP001156645">
    <property type="component" value="Unassembled WGS sequence"/>
</dbReference>
<dbReference type="AlphaFoldDB" id="A0A1G6YX76"/>